<evidence type="ECO:0000313" key="9">
    <source>
        <dbReference type="Proteomes" id="UP001230188"/>
    </source>
</evidence>
<name>A0AAD7XNM5_9STRA</name>
<dbReference type="InterPro" id="IPR000996">
    <property type="entry name" value="Clathrin_L-chain"/>
</dbReference>
<evidence type="ECO:0000313" key="8">
    <source>
        <dbReference type="EMBL" id="KAJ8614263.1"/>
    </source>
</evidence>
<evidence type="ECO:0000256" key="3">
    <source>
        <dbReference type="ARBA" id="ARBA00023136"/>
    </source>
</evidence>
<dbReference type="GO" id="GO:0030132">
    <property type="term" value="C:clathrin coat of coated pit"/>
    <property type="evidence" value="ECO:0007669"/>
    <property type="project" value="InterPro"/>
</dbReference>
<protein>
    <recommendedName>
        <fullName evidence="6">Clathrin light chain</fullName>
    </recommendedName>
</protein>
<dbReference type="AlphaFoldDB" id="A0AAD7XNM5"/>
<dbReference type="GO" id="GO:0030130">
    <property type="term" value="C:clathrin coat of trans-Golgi network vesicle"/>
    <property type="evidence" value="ECO:0007669"/>
    <property type="project" value="InterPro"/>
</dbReference>
<dbReference type="GO" id="GO:0016192">
    <property type="term" value="P:vesicle-mediated transport"/>
    <property type="evidence" value="ECO:0007669"/>
    <property type="project" value="InterPro"/>
</dbReference>
<evidence type="ECO:0000256" key="4">
    <source>
        <dbReference type="ARBA" id="ARBA00023176"/>
    </source>
</evidence>
<reference evidence="8" key="1">
    <citation type="submission" date="2023-01" db="EMBL/GenBank/DDBJ databases">
        <title>Metagenome sequencing of chrysophaentin producing Chrysophaeum taylorii.</title>
        <authorList>
            <person name="Davison J."/>
            <person name="Bewley C."/>
        </authorList>
    </citation>
    <scope>NUCLEOTIDE SEQUENCE</scope>
    <source>
        <strain evidence="8">NIES-1699</strain>
    </source>
</reference>
<organism evidence="8 9">
    <name type="scientific">Chrysophaeum taylorii</name>
    <dbReference type="NCBI Taxonomy" id="2483200"/>
    <lineage>
        <taxon>Eukaryota</taxon>
        <taxon>Sar</taxon>
        <taxon>Stramenopiles</taxon>
        <taxon>Ochrophyta</taxon>
        <taxon>Pelagophyceae</taxon>
        <taxon>Pelagomonadales</taxon>
        <taxon>Pelagomonadaceae</taxon>
        <taxon>Chrysophaeum</taxon>
    </lineage>
</organism>
<dbReference type="Proteomes" id="UP001230188">
    <property type="component" value="Unassembled WGS sequence"/>
</dbReference>
<gene>
    <name evidence="8" type="ORF">CTAYLR_001127</name>
</gene>
<keyword evidence="9" id="KW-1185">Reference proteome</keyword>
<comment type="function">
    <text evidence="6">Clathrin is the major protein of the polyhedral coat of coated pits and vesicles.</text>
</comment>
<keyword evidence="5 6" id="KW-0968">Cytoplasmic vesicle</keyword>
<dbReference type="GO" id="GO:0005198">
    <property type="term" value="F:structural molecule activity"/>
    <property type="evidence" value="ECO:0007669"/>
    <property type="project" value="InterPro"/>
</dbReference>
<comment type="similarity">
    <text evidence="2 6">Belongs to the clathrin light chain family.</text>
</comment>
<evidence type="ECO:0000256" key="6">
    <source>
        <dbReference type="RuleBase" id="RU363137"/>
    </source>
</evidence>
<keyword evidence="7" id="KW-0175">Coiled coil</keyword>
<evidence type="ECO:0000256" key="2">
    <source>
        <dbReference type="ARBA" id="ARBA00005263"/>
    </source>
</evidence>
<evidence type="ECO:0000256" key="7">
    <source>
        <dbReference type="SAM" id="Coils"/>
    </source>
</evidence>
<dbReference type="GO" id="GO:0006886">
    <property type="term" value="P:intracellular protein transport"/>
    <property type="evidence" value="ECO:0007669"/>
    <property type="project" value="InterPro"/>
</dbReference>
<evidence type="ECO:0000256" key="5">
    <source>
        <dbReference type="ARBA" id="ARBA00023329"/>
    </source>
</evidence>
<feature type="coiled-coil region" evidence="7">
    <location>
        <begin position="18"/>
        <end position="78"/>
    </location>
</feature>
<dbReference type="EMBL" id="JAQMWT010000009">
    <property type="protein sequence ID" value="KAJ8614263.1"/>
    <property type="molecule type" value="Genomic_DNA"/>
</dbReference>
<keyword evidence="3 6" id="KW-0472">Membrane</keyword>
<accession>A0AAD7XNM5</accession>
<proteinExistence type="inferred from homology"/>
<comment type="caution">
    <text evidence="8">The sequence shown here is derived from an EMBL/GenBank/DDBJ whole genome shotgun (WGS) entry which is preliminary data.</text>
</comment>
<comment type="subcellular location">
    <subcellularLocation>
        <location evidence="1 6">Cytoplasmic vesicle membrane</location>
        <topology evidence="1 6">Peripheral membrane protein</topology>
        <orientation evidence="1 6">Cytoplasmic side</orientation>
    </subcellularLocation>
    <subcellularLocation>
        <location evidence="6">Membrane</location>
        <location evidence="6">Coated pit</location>
        <topology evidence="6">Peripheral membrane protein</topology>
        <orientation evidence="6">Cytoplasmic side</orientation>
    </subcellularLocation>
    <text evidence="6">Cytoplasmic face of coated pits and vesicles.</text>
</comment>
<evidence type="ECO:0000256" key="1">
    <source>
        <dbReference type="ARBA" id="ARBA00004180"/>
    </source>
</evidence>
<keyword evidence="4 6" id="KW-0168">Coated pit</keyword>
<sequence>MNGEAPGWEQLGDEYPKLAEFERQFAASLAAKEEHEQKTLAEKKAAAERDLDIFYDQLTDKKAQKQAQNREHEEVLRNQFEHCDNPFERVMQLIGHGAVAPDMQIMHSLLVRLKQAKHDRD</sequence>
<dbReference type="Pfam" id="PF01086">
    <property type="entry name" value="Clathrin_lg_ch"/>
    <property type="match status" value="1"/>
</dbReference>